<keyword evidence="5" id="KW-0676">Redox-active center</keyword>
<dbReference type="Proteomes" id="UP000617531">
    <property type="component" value="Unassembled WGS sequence"/>
</dbReference>
<keyword evidence="3" id="KW-0249">Electron transport</keyword>
<dbReference type="InterPro" id="IPR005746">
    <property type="entry name" value="Thioredoxin"/>
</dbReference>
<evidence type="ECO:0000256" key="4">
    <source>
        <dbReference type="ARBA" id="ARBA00023157"/>
    </source>
</evidence>
<dbReference type="NCBIfam" id="TIGR01068">
    <property type="entry name" value="thioredoxin"/>
    <property type="match status" value="1"/>
</dbReference>
<dbReference type="PRINTS" id="PR00421">
    <property type="entry name" value="THIOREDOXIN"/>
</dbReference>
<dbReference type="Pfam" id="PF00085">
    <property type="entry name" value="Thioredoxin"/>
    <property type="match status" value="1"/>
</dbReference>
<sequence>MATRDLTAENFESTILEPDTESGIVLVDFWAEWCGPCRAFAPIYGAAAEDNPDVVFGKVDTEANQDLAGAMNIRSIPTLMIFRDGIGVFSQAGALPRRALDELLGQVRALDMDAVRAEIAAQQAAAPTA</sequence>
<protein>
    <recommendedName>
        <fullName evidence="6">Thioredoxin</fullName>
    </recommendedName>
</protein>
<accession>A0A8J3GPL5</accession>
<dbReference type="PROSITE" id="PS51352">
    <property type="entry name" value="THIOREDOXIN_2"/>
    <property type="match status" value="1"/>
</dbReference>
<gene>
    <name evidence="8" type="ORF">GCM10011600_10870</name>
</gene>
<keyword evidence="9" id="KW-1185">Reference proteome</keyword>
<dbReference type="PANTHER" id="PTHR45663:SF40">
    <property type="entry name" value="THIOREDOXIN 2"/>
    <property type="match status" value="1"/>
</dbReference>
<evidence type="ECO:0000256" key="2">
    <source>
        <dbReference type="ARBA" id="ARBA00022448"/>
    </source>
</evidence>
<evidence type="ECO:0000259" key="7">
    <source>
        <dbReference type="PROSITE" id="PS51352"/>
    </source>
</evidence>
<comment type="caution">
    <text evidence="8">The sequence shown here is derived from an EMBL/GenBank/DDBJ whole genome shotgun (WGS) entry which is preliminary data.</text>
</comment>
<dbReference type="FunFam" id="3.40.30.10:FF:000155">
    <property type="entry name" value="Thioredoxin"/>
    <property type="match status" value="1"/>
</dbReference>
<keyword evidence="4" id="KW-1015">Disulfide bond</keyword>
<evidence type="ECO:0000313" key="9">
    <source>
        <dbReference type="Proteomes" id="UP000617531"/>
    </source>
</evidence>
<dbReference type="GO" id="GO:0005829">
    <property type="term" value="C:cytosol"/>
    <property type="evidence" value="ECO:0007669"/>
    <property type="project" value="TreeGrafter"/>
</dbReference>
<evidence type="ECO:0000256" key="1">
    <source>
        <dbReference type="ARBA" id="ARBA00008987"/>
    </source>
</evidence>
<dbReference type="EMBL" id="BNAI01000001">
    <property type="protein sequence ID" value="GHF11453.1"/>
    <property type="molecule type" value="Genomic_DNA"/>
</dbReference>
<proteinExistence type="inferred from homology"/>
<keyword evidence="2" id="KW-0813">Transport</keyword>
<evidence type="ECO:0000256" key="5">
    <source>
        <dbReference type="ARBA" id="ARBA00023284"/>
    </source>
</evidence>
<dbReference type="Gene3D" id="3.40.30.10">
    <property type="entry name" value="Glutaredoxin"/>
    <property type="match status" value="1"/>
</dbReference>
<dbReference type="PROSITE" id="PS00194">
    <property type="entry name" value="THIOREDOXIN_1"/>
    <property type="match status" value="1"/>
</dbReference>
<dbReference type="SUPFAM" id="SSF52833">
    <property type="entry name" value="Thioredoxin-like"/>
    <property type="match status" value="1"/>
</dbReference>
<evidence type="ECO:0000256" key="6">
    <source>
        <dbReference type="NCBIfam" id="TIGR01068"/>
    </source>
</evidence>
<dbReference type="InterPro" id="IPR017937">
    <property type="entry name" value="Thioredoxin_CS"/>
</dbReference>
<comment type="similarity">
    <text evidence="1">Belongs to the thioredoxin family.</text>
</comment>
<dbReference type="CDD" id="cd02947">
    <property type="entry name" value="TRX_family"/>
    <property type="match status" value="1"/>
</dbReference>
<feature type="domain" description="Thioredoxin" evidence="7">
    <location>
        <begin position="1"/>
        <end position="109"/>
    </location>
</feature>
<organism evidence="8 9">
    <name type="scientific">Pseudolysinimonas yzui</name>
    <dbReference type="NCBI Taxonomy" id="2708254"/>
    <lineage>
        <taxon>Bacteria</taxon>
        <taxon>Bacillati</taxon>
        <taxon>Actinomycetota</taxon>
        <taxon>Actinomycetes</taxon>
        <taxon>Micrococcales</taxon>
        <taxon>Microbacteriaceae</taxon>
        <taxon>Pseudolysinimonas</taxon>
    </lineage>
</organism>
<evidence type="ECO:0000256" key="3">
    <source>
        <dbReference type="ARBA" id="ARBA00022982"/>
    </source>
</evidence>
<dbReference type="RefSeq" id="WP_191282340.1">
    <property type="nucleotide sequence ID" value="NZ_BNAI01000001.1"/>
</dbReference>
<evidence type="ECO:0000313" key="8">
    <source>
        <dbReference type="EMBL" id="GHF11453.1"/>
    </source>
</evidence>
<reference evidence="8" key="2">
    <citation type="submission" date="2020-09" db="EMBL/GenBank/DDBJ databases">
        <authorList>
            <person name="Sun Q."/>
            <person name="Zhou Y."/>
        </authorList>
    </citation>
    <scope>NUCLEOTIDE SEQUENCE</scope>
    <source>
        <strain evidence="8">CGMCC 1.16548</strain>
    </source>
</reference>
<dbReference type="GO" id="GO:0015035">
    <property type="term" value="F:protein-disulfide reductase activity"/>
    <property type="evidence" value="ECO:0007669"/>
    <property type="project" value="UniProtKB-UniRule"/>
</dbReference>
<name>A0A8J3GPL5_9MICO</name>
<dbReference type="PANTHER" id="PTHR45663">
    <property type="entry name" value="GEO12009P1"/>
    <property type="match status" value="1"/>
</dbReference>
<reference evidence="8" key="1">
    <citation type="journal article" date="2014" name="Int. J. Syst. Evol. Microbiol.">
        <title>Complete genome sequence of Corynebacterium casei LMG S-19264T (=DSM 44701T), isolated from a smear-ripened cheese.</title>
        <authorList>
            <consortium name="US DOE Joint Genome Institute (JGI-PGF)"/>
            <person name="Walter F."/>
            <person name="Albersmeier A."/>
            <person name="Kalinowski J."/>
            <person name="Ruckert C."/>
        </authorList>
    </citation>
    <scope>NUCLEOTIDE SEQUENCE</scope>
    <source>
        <strain evidence="8">CGMCC 1.16548</strain>
    </source>
</reference>
<dbReference type="AlphaFoldDB" id="A0A8J3GPL5"/>
<dbReference type="InterPro" id="IPR013766">
    <property type="entry name" value="Thioredoxin_domain"/>
</dbReference>
<dbReference type="InterPro" id="IPR036249">
    <property type="entry name" value="Thioredoxin-like_sf"/>
</dbReference>